<dbReference type="InterPro" id="IPR001388">
    <property type="entry name" value="Synaptobrevin-like"/>
</dbReference>
<keyword evidence="1 2" id="KW-0175">Coiled coil</keyword>
<sequence>MQGLRTFPTRNKNLIFTGIGTIQQGTIIFSWFDRISSLLKDKINEVFLEELETNSKSRTHSPRTDRIIQMEEIEWKIYIWIPPLEDGSLAYSVCCKNDKYPERLIYSYLRELNKSTLRIERIGEISTNKTNELNGIKNFKEDVKELLAKYDDFENLNRIAELEESAKEIANTIQDNIQILLSNKGILEALDGQAETLEGETECFLQESVQVKRKFWWKNIKFTLILSCVISLILIIVFANVLNIAFGNGISLQNLLKSNHKYQGSDNHHNIIIGM</sequence>
<dbReference type="Pfam" id="PF00957">
    <property type="entry name" value="Synaptobrevin"/>
    <property type="match status" value="1"/>
</dbReference>
<dbReference type="InterPro" id="IPR042855">
    <property type="entry name" value="V_SNARE_CC"/>
</dbReference>
<gene>
    <name evidence="5" type="ORF">OJ253_1680</name>
</gene>
<dbReference type="Proteomes" id="UP001067231">
    <property type="component" value="Unassembled WGS sequence"/>
</dbReference>
<evidence type="ECO:0000256" key="1">
    <source>
        <dbReference type="PROSITE-ProRule" id="PRU00290"/>
    </source>
</evidence>
<keyword evidence="3" id="KW-0812">Transmembrane</keyword>
<dbReference type="EMBL" id="JAPCXC010000037">
    <property type="protein sequence ID" value="KAJ1609098.1"/>
    <property type="molecule type" value="Genomic_DNA"/>
</dbReference>
<reference evidence="5" key="1">
    <citation type="submission" date="2022-10" db="EMBL/GenBank/DDBJ databases">
        <title>Adaptive evolution leads to modifications in subtelomeric GC content in a zoonotic Cryptosporidium species.</title>
        <authorList>
            <person name="Li J."/>
            <person name="Feng Y."/>
            <person name="Xiao L."/>
        </authorList>
    </citation>
    <scope>NUCLEOTIDE SEQUENCE</scope>
    <source>
        <strain evidence="5">33844</strain>
    </source>
</reference>
<evidence type="ECO:0000313" key="5">
    <source>
        <dbReference type="EMBL" id="KAJ1609098.1"/>
    </source>
</evidence>
<protein>
    <submittedName>
        <fullName evidence="5">Synaptobrevin-like SNARE</fullName>
    </submittedName>
</protein>
<name>A0A9D5DGL3_9CRYT</name>
<proteinExistence type="predicted"/>
<dbReference type="PANTHER" id="PTHR45701">
    <property type="entry name" value="SYNAPTOBREVIN FAMILY MEMBER"/>
    <property type="match status" value="1"/>
</dbReference>
<dbReference type="GO" id="GO:0016020">
    <property type="term" value="C:membrane"/>
    <property type="evidence" value="ECO:0007669"/>
    <property type="project" value="InterPro"/>
</dbReference>
<keyword evidence="3" id="KW-0472">Membrane</keyword>
<dbReference type="GO" id="GO:0016192">
    <property type="term" value="P:vesicle-mediated transport"/>
    <property type="evidence" value="ECO:0007669"/>
    <property type="project" value="InterPro"/>
</dbReference>
<evidence type="ECO:0000256" key="3">
    <source>
        <dbReference type="SAM" id="Phobius"/>
    </source>
</evidence>
<dbReference type="InterPro" id="IPR016444">
    <property type="entry name" value="Synaptobrevin/VAMP"/>
</dbReference>
<dbReference type="PROSITE" id="PS50892">
    <property type="entry name" value="V_SNARE"/>
    <property type="match status" value="1"/>
</dbReference>
<dbReference type="AlphaFoldDB" id="A0A9D5DGL3"/>
<dbReference type="Gene3D" id="1.20.5.110">
    <property type="match status" value="1"/>
</dbReference>
<accession>A0A9D5DGL3</accession>
<dbReference type="OrthoDB" id="343312at2759"/>
<comment type="caution">
    <text evidence="5">The sequence shown here is derived from an EMBL/GenBank/DDBJ whole genome shotgun (WGS) entry which is preliminary data.</text>
</comment>
<feature type="coiled-coil region" evidence="2">
    <location>
        <begin position="136"/>
        <end position="163"/>
    </location>
</feature>
<dbReference type="SUPFAM" id="SSF58038">
    <property type="entry name" value="SNARE fusion complex"/>
    <property type="match status" value="1"/>
</dbReference>
<feature type="transmembrane region" description="Helical" evidence="3">
    <location>
        <begin position="222"/>
        <end position="246"/>
    </location>
</feature>
<keyword evidence="3" id="KW-1133">Transmembrane helix</keyword>
<evidence type="ECO:0000259" key="4">
    <source>
        <dbReference type="PROSITE" id="PS50892"/>
    </source>
</evidence>
<feature type="domain" description="V-SNARE coiled-coil homology" evidence="4">
    <location>
        <begin position="158"/>
        <end position="218"/>
    </location>
</feature>
<organism evidence="5">
    <name type="scientific">Cryptosporidium canis</name>
    <dbReference type="NCBI Taxonomy" id="195482"/>
    <lineage>
        <taxon>Eukaryota</taxon>
        <taxon>Sar</taxon>
        <taxon>Alveolata</taxon>
        <taxon>Apicomplexa</taxon>
        <taxon>Conoidasida</taxon>
        <taxon>Coccidia</taxon>
        <taxon>Eucoccidiorida</taxon>
        <taxon>Eimeriorina</taxon>
        <taxon>Cryptosporidiidae</taxon>
        <taxon>Cryptosporidium</taxon>
    </lineage>
</organism>
<dbReference type="PRINTS" id="PR00219">
    <property type="entry name" value="SYNAPTOBREVN"/>
</dbReference>
<evidence type="ECO:0000256" key="2">
    <source>
        <dbReference type="SAM" id="Coils"/>
    </source>
</evidence>